<name>A0ABQ6BVW0_9NEIS</name>
<evidence type="ECO:0000256" key="6">
    <source>
        <dbReference type="ARBA" id="ARBA00022606"/>
    </source>
</evidence>
<evidence type="ECO:0000256" key="4">
    <source>
        <dbReference type="ARBA" id="ARBA00012438"/>
    </source>
</evidence>
<dbReference type="SMART" id="SM00388">
    <property type="entry name" value="HisKA"/>
    <property type="match status" value="1"/>
</dbReference>
<dbReference type="EMBL" id="BSOZ01000091">
    <property type="protein sequence ID" value="GLS06098.1"/>
    <property type="molecule type" value="Genomic_DNA"/>
</dbReference>
<keyword evidence="6" id="KW-0716">Sensory transduction</keyword>
<dbReference type="InterPro" id="IPR005467">
    <property type="entry name" value="His_kinase_dom"/>
</dbReference>
<evidence type="ECO:0000256" key="2">
    <source>
        <dbReference type="ARBA" id="ARBA00006402"/>
    </source>
</evidence>
<dbReference type="PROSITE" id="PS50046">
    <property type="entry name" value="PHYTOCHROME_2"/>
    <property type="match status" value="1"/>
</dbReference>
<dbReference type="Gene3D" id="3.30.450.40">
    <property type="match status" value="1"/>
</dbReference>
<evidence type="ECO:0000256" key="10">
    <source>
        <dbReference type="ARBA" id="ARBA00023136"/>
    </source>
</evidence>
<keyword evidence="15" id="KW-1185">Reference proteome</keyword>
<comment type="caution">
    <text evidence="14">The sequence shown here is derived from an EMBL/GenBank/DDBJ whole genome shotgun (WGS) entry which is preliminary data.</text>
</comment>
<dbReference type="CDD" id="cd00130">
    <property type="entry name" value="PAS"/>
    <property type="match status" value="1"/>
</dbReference>
<dbReference type="InterPro" id="IPR036890">
    <property type="entry name" value="HATPase_C_sf"/>
</dbReference>
<proteinExistence type="inferred from homology"/>
<evidence type="ECO:0000313" key="14">
    <source>
        <dbReference type="EMBL" id="GLS06098.1"/>
    </source>
</evidence>
<dbReference type="SMART" id="SM00065">
    <property type="entry name" value="GAF"/>
    <property type="match status" value="1"/>
</dbReference>
<dbReference type="Pfam" id="PF00360">
    <property type="entry name" value="PHY"/>
    <property type="match status" value="1"/>
</dbReference>
<evidence type="ECO:0000256" key="3">
    <source>
        <dbReference type="ARBA" id="ARBA00011738"/>
    </source>
</evidence>
<evidence type="ECO:0000259" key="12">
    <source>
        <dbReference type="PROSITE" id="PS50046"/>
    </source>
</evidence>
<dbReference type="GO" id="GO:0016301">
    <property type="term" value="F:kinase activity"/>
    <property type="evidence" value="ECO:0007669"/>
    <property type="project" value="UniProtKB-KW"/>
</dbReference>
<dbReference type="PANTHER" id="PTHR42878:SF15">
    <property type="entry name" value="BACTERIOPHYTOCHROME"/>
    <property type="match status" value="1"/>
</dbReference>
<dbReference type="Proteomes" id="UP001156836">
    <property type="component" value="Unassembled WGS sequence"/>
</dbReference>
<dbReference type="SMART" id="SM00387">
    <property type="entry name" value="HATPase_c"/>
    <property type="match status" value="1"/>
</dbReference>
<dbReference type="Pfam" id="PF01590">
    <property type="entry name" value="GAF"/>
    <property type="match status" value="1"/>
</dbReference>
<comment type="similarity">
    <text evidence="2">In the N-terminal section; belongs to the phytochrome family.</text>
</comment>
<dbReference type="InterPro" id="IPR001294">
    <property type="entry name" value="Phytochrome"/>
</dbReference>
<keyword evidence="9" id="KW-0157">Chromophore</keyword>
<evidence type="ECO:0000313" key="15">
    <source>
        <dbReference type="Proteomes" id="UP001156836"/>
    </source>
</evidence>
<dbReference type="Gene3D" id="3.30.565.10">
    <property type="entry name" value="Histidine kinase-like ATPase, C-terminal domain"/>
    <property type="match status" value="1"/>
</dbReference>
<keyword evidence="11" id="KW-0675">Receptor</keyword>
<accession>A0ABQ6BVW0</accession>
<dbReference type="PROSITE" id="PS50109">
    <property type="entry name" value="HIS_KIN"/>
    <property type="match status" value="1"/>
</dbReference>
<evidence type="ECO:0000256" key="9">
    <source>
        <dbReference type="ARBA" id="ARBA00022991"/>
    </source>
</evidence>
<evidence type="ECO:0000256" key="8">
    <source>
        <dbReference type="ARBA" id="ARBA00022777"/>
    </source>
</evidence>
<comment type="catalytic activity">
    <reaction evidence="1">
        <text>ATP + protein L-histidine = ADP + protein N-phospho-L-histidine.</text>
        <dbReference type="EC" id="2.7.13.3"/>
    </reaction>
</comment>
<dbReference type="RefSeq" id="WP_018747249.1">
    <property type="nucleotide sequence ID" value="NZ_BSOZ01000091.1"/>
</dbReference>
<dbReference type="SUPFAM" id="SSF55781">
    <property type="entry name" value="GAF domain-like"/>
    <property type="match status" value="2"/>
</dbReference>
<keyword evidence="7" id="KW-0808">Transferase</keyword>
<dbReference type="PRINTS" id="PR01033">
    <property type="entry name" value="PHYTOCHROME"/>
</dbReference>
<dbReference type="Gene3D" id="3.30.450.20">
    <property type="entry name" value="PAS domain"/>
    <property type="match status" value="1"/>
</dbReference>
<organism evidence="14 15">
    <name type="scientific">Chitiniphilus shinanonensis</name>
    <dbReference type="NCBI Taxonomy" id="553088"/>
    <lineage>
        <taxon>Bacteria</taxon>
        <taxon>Pseudomonadati</taxon>
        <taxon>Pseudomonadota</taxon>
        <taxon>Betaproteobacteria</taxon>
        <taxon>Neisseriales</taxon>
        <taxon>Chitinibacteraceae</taxon>
        <taxon>Chitiniphilus</taxon>
    </lineage>
</organism>
<dbReference type="InterPro" id="IPR003661">
    <property type="entry name" value="HisK_dim/P_dom"/>
</dbReference>
<dbReference type="Gene3D" id="3.30.450.270">
    <property type="match status" value="1"/>
</dbReference>
<evidence type="ECO:0000256" key="11">
    <source>
        <dbReference type="ARBA" id="ARBA00023170"/>
    </source>
</evidence>
<comment type="subunit">
    <text evidence="3">Homodimer.</text>
</comment>
<dbReference type="InterPro" id="IPR003594">
    <property type="entry name" value="HATPase_dom"/>
</dbReference>
<keyword evidence="5" id="KW-0600">Photoreceptor protein</keyword>
<dbReference type="InterPro" id="IPR036097">
    <property type="entry name" value="HisK_dim/P_sf"/>
</dbReference>
<dbReference type="SUPFAM" id="SSF47384">
    <property type="entry name" value="Homodimeric domain of signal transducing histidine kinase"/>
    <property type="match status" value="1"/>
</dbReference>
<evidence type="ECO:0000259" key="13">
    <source>
        <dbReference type="PROSITE" id="PS50109"/>
    </source>
</evidence>
<dbReference type="InterPro" id="IPR050351">
    <property type="entry name" value="BphY/WalK/GraS-like"/>
</dbReference>
<gene>
    <name evidence="14" type="ORF">GCM10007860_32640</name>
</gene>
<dbReference type="InterPro" id="IPR035965">
    <property type="entry name" value="PAS-like_dom_sf"/>
</dbReference>
<feature type="domain" description="Histidine kinase" evidence="13">
    <location>
        <begin position="533"/>
        <end position="747"/>
    </location>
</feature>
<sequence length="759" mass="82965">MADAPQDALATAIERCAQEPIRVPGSIQPHGFLLALDEPSLRIRHVSASVADWLGHDPEQLPGRALTDLLPPGEALATALLALVNEDDHPCYLGEVMLRCADGGSARFELVAHRHAGRLIAEFEPAPGDGTPVFSAMHPLVGAFVARLQHAGDTDRLCRLAAEEVRRLTGFGRALVYRFDRDGHGQVLAEARLDGYPSYLGQHFPASDIPPQARQLYLSNRLRVIQDADYTPSPLCPPHDPDSGQPLDLGFSMLRSVSPVHLQYMRNMGTLASMSISLVVEGRLWGLISCHHAQPHAVPFHVRTACELLGRIVSLQIEAKEAHADAGRRLELRRLIVQMLSAMADRDSVSAGLLAVSDAFLAFGRASGGAAVAGGHCELIGRAPPQPLVMALARWLGERGGRDAFQSDNIGRDVPELPELARECGGVLAVPISELHAHYLIWFRDEQVRTIDWAGQPAKTADADGRLSPRASFAAWRETVRGHSLPWDEVELDGALELRNAVLGIVLRKAEEMASLAGELQKANKELEAFSYSVSHDLRAPLRHIAGYAELLENYDGKALSERGQRYLAHIAHSVRFAGTLVDNLLSFSQMGRSALHRGRVDLNAIVESVRREMVPDYEGRDIAWTVHPLPHVTGDAAFIHLALRNLVANAIKYTGGREHARIEIGGEARPDETVVYVRDNGVGFDMEYVGKLFGVFQRLHRMEDFEGTGIGLASVRRIVERHDGRVWAEGEPDHGATFYFALPRRAPESCGAGGETDA</sequence>
<dbReference type="SUPFAM" id="SSF55874">
    <property type="entry name" value="ATPase domain of HSP90 chaperone/DNA topoisomerase II/histidine kinase"/>
    <property type="match status" value="1"/>
</dbReference>
<evidence type="ECO:0000256" key="1">
    <source>
        <dbReference type="ARBA" id="ARBA00000085"/>
    </source>
</evidence>
<dbReference type="Pfam" id="PF00512">
    <property type="entry name" value="HisKA"/>
    <property type="match status" value="1"/>
</dbReference>
<reference evidence="15" key="1">
    <citation type="journal article" date="2019" name="Int. J. Syst. Evol. Microbiol.">
        <title>The Global Catalogue of Microorganisms (GCM) 10K type strain sequencing project: providing services to taxonomists for standard genome sequencing and annotation.</title>
        <authorList>
            <consortium name="The Broad Institute Genomics Platform"/>
            <consortium name="The Broad Institute Genome Sequencing Center for Infectious Disease"/>
            <person name="Wu L."/>
            <person name="Ma J."/>
        </authorList>
    </citation>
    <scope>NUCLEOTIDE SEQUENCE [LARGE SCALE GENOMIC DNA]</scope>
    <source>
        <strain evidence="15">NBRC 104970</strain>
    </source>
</reference>
<feature type="domain" description="Phytochrome chromophore attachment site" evidence="12">
    <location>
        <begin position="153"/>
        <end position="311"/>
    </location>
</feature>
<dbReference type="InterPro" id="IPR000014">
    <property type="entry name" value="PAS"/>
</dbReference>
<dbReference type="InterPro" id="IPR013654">
    <property type="entry name" value="PAS_2"/>
</dbReference>
<dbReference type="InterPro" id="IPR013515">
    <property type="entry name" value="Phytochrome_cen-reg"/>
</dbReference>
<dbReference type="EC" id="2.7.13.3" evidence="4"/>
<keyword evidence="10" id="KW-0472">Membrane</keyword>
<dbReference type="SUPFAM" id="SSF55785">
    <property type="entry name" value="PYP-like sensor domain (PAS domain)"/>
    <property type="match status" value="1"/>
</dbReference>
<dbReference type="InterPro" id="IPR016132">
    <property type="entry name" value="Phyto_chromo_attachment"/>
</dbReference>
<keyword evidence="8 14" id="KW-0418">Kinase</keyword>
<dbReference type="Pfam" id="PF08446">
    <property type="entry name" value="PAS_2"/>
    <property type="match status" value="1"/>
</dbReference>
<evidence type="ECO:0000256" key="5">
    <source>
        <dbReference type="ARBA" id="ARBA00022543"/>
    </source>
</evidence>
<dbReference type="Gene3D" id="1.10.287.130">
    <property type="match status" value="1"/>
</dbReference>
<dbReference type="CDD" id="cd00082">
    <property type="entry name" value="HisKA"/>
    <property type="match status" value="1"/>
</dbReference>
<dbReference type="Pfam" id="PF02518">
    <property type="entry name" value="HATPase_c"/>
    <property type="match status" value="1"/>
</dbReference>
<dbReference type="InterPro" id="IPR029016">
    <property type="entry name" value="GAF-like_dom_sf"/>
</dbReference>
<dbReference type="PANTHER" id="PTHR42878">
    <property type="entry name" value="TWO-COMPONENT HISTIDINE KINASE"/>
    <property type="match status" value="1"/>
</dbReference>
<dbReference type="InterPro" id="IPR003018">
    <property type="entry name" value="GAF"/>
</dbReference>
<dbReference type="InterPro" id="IPR043150">
    <property type="entry name" value="Phytochrome_PHY_sf"/>
</dbReference>
<protein>
    <recommendedName>
        <fullName evidence="4">histidine kinase</fullName>
        <ecNumber evidence="4">2.7.13.3</ecNumber>
    </recommendedName>
</protein>
<evidence type="ECO:0000256" key="7">
    <source>
        <dbReference type="ARBA" id="ARBA00022679"/>
    </source>
</evidence>